<comment type="catalytic activity">
    <reaction evidence="2">
        <text>2 superoxide + 2 H(+) = H2O2 + O2</text>
        <dbReference type="Rhea" id="RHEA:20696"/>
        <dbReference type="ChEBI" id="CHEBI:15378"/>
        <dbReference type="ChEBI" id="CHEBI:15379"/>
        <dbReference type="ChEBI" id="CHEBI:16240"/>
        <dbReference type="ChEBI" id="CHEBI:18421"/>
        <dbReference type="EC" id="1.15.1.1"/>
    </reaction>
</comment>
<accession>A0A285UDB6</accession>
<dbReference type="SUPFAM" id="SSF49329">
    <property type="entry name" value="Cu,Zn superoxide dismutase-like"/>
    <property type="match status" value="1"/>
</dbReference>
<dbReference type="GO" id="GO:0004784">
    <property type="term" value="F:superoxide dismutase activity"/>
    <property type="evidence" value="ECO:0007669"/>
    <property type="project" value="UniProtKB-EC"/>
</dbReference>
<keyword evidence="3" id="KW-0732">Signal</keyword>
<dbReference type="InterPro" id="IPR001424">
    <property type="entry name" value="SOD_Cu_Zn_dom"/>
</dbReference>
<comment type="cofactor">
    <cofactor evidence="2">
        <name>Cu cation</name>
        <dbReference type="ChEBI" id="CHEBI:23378"/>
    </cofactor>
    <text evidence="2">Binds 1 copper ion per subunit.</text>
</comment>
<gene>
    <name evidence="5" type="ORF">SAMN05892877_106234</name>
</gene>
<feature type="domain" description="Superoxide dismutase copper/zinc binding" evidence="4">
    <location>
        <begin position="39"/>
        <end position="169"/>
    </location>
</feature>
<keyword evidence="2" id="KW-0862">Zinc</keyword>
<reference evidence="5 6" key="1">
    <citation type="submission" date="2017-08" db="EMBL/GenBank/DDBJ databases">
        <authorList>
            <person name="de Groot N.N."/>
        </authorList>
    </citation>
    <scope>NUCLEOTIDE SEQUENCE [LARGE SCALE GENOMIC DNA]</scope>
    <source>
        <strain evidence="5 6">JC85</strain>
    </source>
</reference>
<evidence type="ECO:0000256" key="1">
    <source>
        <dbReference type="ARBA" id="ARBA00010457"/>
    </source>
</evidence>
<dbReference type="EC" id="1.15.1.1" evidence="2"/>
<dbReference type="InterPro" id="IPR036423">
    <property type="entry name" value="SOD-like_Cu/Zn_dom_sf"/>
</dbReference>
<protein>
    <recommendedName>
        <fullName evidence="2">Superoxide dismutase [Cu-Zn]</fullName>
        <ecNumber evidence="2">1.15.1.1</ecNumber>
    </recommendedName>
</protein>
<evidence type="ECO:0000259" key="4">
    <source>
        <dbReference type="Pfam" id="PF00080"/>
    </source>
</evidence>
<dbReference type="InterPro" id="IPR018152">
    <property type="entry name" value="SOD_Cu/Zn_BS"/>
</dbReference>
<keyword evidence="2" id="KW-0479">Metal-binding</keyword>
<dbReference type="GO" id="GO:0005507">
    <property type="term" value="F:copper ion binding"/>
    <property type="evidence" value="ECO:0007669"/>
    <property type="project" value="InterPro"/>
</dbReference>
<sequence>MICKFWLSLPVVALFATVATAQDSNTAQADFLGLGGSETGRATMTEGAGGVLFEIEISGLPPRKWVALHIHETGACDPTSSHESAGGHFNPDDKEHGFLAANGPHAGDMPNQYVGDDGVMRAQVFNTAVTLNDGENGIRGRAIVIHAGSDDNRTSPAGGAGDRLACAVIR</sequence>
<comment type="similarity">
    <text evidence="1 2">Belongs to the Cu-Zn superoxide dismutase family.</text>
</comment>
<dbReference type="PROSITE" id="PS00332">
    <property type="entry name" value="SOD_CU_ZN_2"/>
    <property type="match status" value="1"/>
</dbReference>
<organism evidence="5 6">
    <name type="scientific">Rhizobium subbaraonis</name>
    <dbReference type="NCBI Taxonomy" id="908946"/>
    <lineage>
        <taxon>Bacteria</taxon>
        <taxon>Pseudomonadati</taxon>
        <taxon>Pseudomonadota</taxon>
        <taxon>Alphaproteobacteria</taxon>
        <taxon>Hyphomicrobiales</taxon>
        <taxon>Rhizobiaceae</taxon>
        <taxon>Rhizobium/Agrobacterium group</taxon>
        <taxon>Rhizobium</taxon>
    </lineage>
</organism>
<dbReference type="Pfam" id="PF00080">
    <property type="entry name" value="Sod_Cu"/>
    <property type="match status" value="1"/>
</dbReference>
<evidence type="ECO:0000313" key="6">
    <source>
        <dbReference type="Proteomes" id="UP000219167"/>
    </source>
</evidence>
<comment type="function">
    <text evidence="2">Destroys radicals which are normally produced within the cells and which are toxic to biological systems.</text>
</comment>
<dbReference type="PANTHER" id="PTHR10003">
    <property type="entry name" value="SUPEROXIDE DISMUTASE CU-ZN -RELATED"/>
    <property type="match status" value="1"/>
</dbReference>
<dbReference type="EMBL" id="OBQD01000006">
    <property type="protein sequence ID" value="SOC39870.1"/>
    <property type="molecule type" value="Genomic_DNA"/>
</dbReference>
<keyword evidence="6" id="KW-1185">Reference proteome</keyword>
<evidence type="ECO:0000313" key="5">
    <source>
        <dbReference type="EMBL" id="SOC39870.1"/>
    </source>
</evidence>
<name>A0A285UDB6_9HYPH</name>
<dbReference type="OrthoDB" id="5431326at2"/>
<dbReference type="CDD" id="cd00305">
    <property type="entry name" value="Cu-Zn_Superoxide_Dismutase"/>
    <property type="match status" value="1"/>
</dbReference>
<comment type="cofactor">
    <cofactor evidence="2">
        <name>Zn(2+)</name>
        <dbReference type="ChEBI" id="CHEBI:29105"/>
    </cofactor>
    <text evidence="2">Binds 1 zinc ion per subunit.</text>
</comment>
<dbReference type="Gene3D" id="2.60.40.200">
    <property type="entry name" value="Superoxide dismutase, copper/zinc binding domain"/>
    <property type="match status" value="1"/>
</dbReference>
<evidence type="ECO:0000256" key="3">
    <source>
        <dbReference type="SAM" id="SignalP"/>
    </source>
</evidence>
<feature type="signal peptide" evidence="3">
    <location>
        <begin position="1"/>
        <end position="21"/>
    </location>
</feature>
<dbReference type="Proteomes" id="UP000219167">
    <property type="component" value="Unassembled WGS sequence"/>
</dbReference>
<evidence type="ECO:0000256" key="2">
    <source>
        <dbReference type="RuleBase" id="RU000393"/>
    </source>
</evidence>
<dbReference type="RefSeq" id="WP_097139419.1">
    <property type="nucleotide sequence ID" value="NZ_OBQD01000006.1"/>
</dbReference>
<keyword evidence="2" id="KW-0186">Copper</keyword>
<keyword evidence="2" id="KW-0560">Oxidoreductase</keyword>
<dbReference type="AlphaFoldDB" id="A0A285UDB6"/>
<proteinExistence type="inferred from homology"/>
<feature type="chain" id="PRO_5013103485" description="Superoxide dismutase [Cu-Zn]" evidence="3">
    <location>
        <begin position="22"/>
        <end position="170"/>
    </location>
</feature>
<dbReference type="PRINTS" id="PR00068">
    <property type="entry name" value="CUZNDISMTASE"/>
</dbReference>
<dbReference type="InterPro" id="IPR024134">
    <property type="entry name" value="SOD_Cu/Zn_/chaperone"/>
</dbReference>